<dbReference type="GeneID" id="26903456"/>
<evidence type="ECO:0000256" key="6">
    <source>
        <dbReference type="ARBA" id="ARBA00022946"/>
    </source>
</evidence>
<dbReference type="AlphaFoldDB" id="A0A0N0DWS8"/>
<keyword evidence="3 16" id="KW-0575">Peroxidase</keyword>
<dbReference type="InterPro" id="IPR044831">
    <property type="entry name" value="Ccp1-like"/>
</dbReference>
<evidence type="ECO:0000256" key="11">
    <source>
        <dbReference type="ARBA" id="ARBA00040313"/>
    </source>
</evidence>
<keyword evidence="14" id="KW-1133">Transmembrane helix</keyword>
<keyword evidence="4" id="KW-0349">Heme</keyword>
<dbReference type="PRINTS" id="PR00458">
    <property type="entry name" value="PEROXIDASE"/>
</dbReference>
<dbReference type="Gene3D" id="1.10.420.10">
    <property type="entry name" value="Peroxidase, domain 2"/>
    <property type="match status" value="1"/>
</dbReference>
<keyword evidence="7" id="KW-0560">Oxidoreductase</keyword>
<dbReference type="EMBL" id="LGTL01000005">
    <property type="protein sequence ID" value="KPA81981.1"/>
    <property type="molecule type" value="Genomic_DNA"/>
</dbReference>
<evidence type="ECO:0000256" key="5">
    <source>
        <dbReference type="ARBA" id="ARBA00022723"/>
    </source>
</evidence>
<dbReference type="EMBL" id="LGTL01000005">
    <property type="protein sequence ID" value="KPA81982.1"/>
    <property type="molecule type" value="Genomic_DNA"/>
</dbReference>
<dbReference type="InterPro" id="IPR019794">
    <property type="entry name" value="Peroxidases_AS"/>
</dbReference>
<comment type="caution">
    <text evidence="16">The sequence shown here is derived from an EMBL/GenBank/DDBJ whole genome shotgun (WGS) entry which is preliminary data.</text>
</comment>
<feature type="transmembrane region" description="Helical" evidence="14">
    <location>
        <begin position="28"/>
        <end position="53"/>
    </location>
</feature>
<evidence type="ECO:0000256" key="3">
    <source>
        <dbReference type="ARBA" id="ARBA00022559"/>
    </source>
</evidence>
<keyword evidence="9" id="KW-0496">Mitochondrion</keyword>
<keyword evidence="5" id="KW-0479">Metal-binding</keyword>
<dbReference type="GO" id="GO:0046872">
    <property type="term" value="F:metal ion binding"/>
    <property type="evidence" value="ECO:0007669"/>
    <property type="project" value="UniProtKB-KW"/>
</dbReference>
<evidence type="ECO:0000256" key="2">
    <source>
        <dbReference type="ARBA" id="ARBA00004569"/>
    </source>
</evidence>
<dbReference type="GO" id="GO:0020037">
    <property type="term" value="F:heme binding"/>
    <property type="evidence" value="ECO:0007669"/>
    <property type="project" value="InterPro"/>
</dbReference>
<dbReference type="InterPro" id="IPR002016">
    <property type="entry name" value="Haem_peroxidase"/>
</dbReference>
<dbReference type="PROSITE" id="PS00436">
    <property type="entry name" value="PEROXIDASE_2"/>
    <property type="match status" value="1"/>
</dbReference>
<dbReference type="RefSeq" id="XP_015660420.1">
    <property type="nucleotide sequence ID" value="XM_015800413.1"/>
</dbReference>
<evidence type="ECO:0000256" key="8">
    <source>
        <dbReference type="ARBA" id="ARBA00023004"/>
    </source>
</evidence>
<dbReference type="GO" id="GO:0005758">
    <property type="term" value="C:mitochondrial intermembrane space"/>
    <property type="evidence" value="ECO:0007669"/>
    <property type="project" value="UniProtKB-SubCell"/>
</dbReference>
<protein>
    <recommendedName>
        <fullName evidence="11">Cytochrome c peroxidase, mitochondrial</fullName>
        <ecNumber evidence="10">1.11.1.5</ecNumber>
    </recommendedName>
</protein>
<dbReference type="Proteomes" id="UP000037923">
    <property type="component" value="Unassembled WGS sequence"/>
</dbReference>
<dbReference type="GO" id="GO:0000302">
    <property type="term" value="P:response to reactive oxygen species"/>
    <property type="evidence" value="ECO:0007669"/>
    <property type="project" value="TreeGrafter"/>
</dbReference>
<reference evidence="16 17" key="1">
    <citation type="submission" date="2015-07" db="EMBL/GenBank/DDBJ databases">
        <title>High-quality genome of monoxenous trypanosomatid Leptomonas pyrrhocoris.</title>
        <authorList>
            <person name="Flegontov P."/>
            <person name="Butenko A."/>
            <person name="Firsov S."/>
            <person name="Vlcek C."/>
            <person name="Logacheva M.D."/>
            <person name="Field M."/>
            <person name="Filatov D."/>
            <person name="Flegontova O."/>
            <person name="Gerasimov E."/>
            <person name="Jackson A.P."/>
            <person name="Kelly S."/>
            <person name="Opperdoes F."/>
            <person name="O'Reilly A."/>
            <person name="Votypka J."/>
            <person name="Yurchenko V."/>
            <person name="Lukes J."/>
        </authorList>
    </citation>
    <scope>NUCLEOTIDE SEQUENCE [LARGE SCALE GENOMIC DNA]</scope>
    <source>
        <strain evidence="16">H10</strain>
    </source>
</reference>
<proteinExistence type="inferred from homology"/>
<evidence type="ECO:0000256" key="4">
    <source>
        <dbReference type="ARBA" id="ARBA00022617"/>
    </source>
</evidence>
<evidence type="ECO:0000256" key="13">
    <source>
        <dbReference type="RuleBase" id="RU004241"/>
    </source>
</evidence>
<dbReference type="InterPro" id="IPR010255">
    <property type="entry name" value="Haem_peroxidase_sf"/>
</dbReference>
<dbReference type="CDD" id="cd00691">
    <property type="entry name" value="ascorbate_peroxidase"/>
    <property type="match status" value="1"/>
</dbReference>
<evidence type="ECO:0000259" key="15">
    <source>
        <dbReference type="PROSITE" id="PS50873"/>
    </source>
</evidence>
<dbReference type="PROSITE" id="PS50873">
    <property type="entry name" value="PEROXIDASE_4"/>
    <property type="match status" value="1"/>
</dbReference>
<dbReference type="SUPFAM" id="SSF48113">
    <property type="entry name" value="Heme-dependent peroxidases"/>
    <property type="match status" value="1"/>
</dbReference>
<evidence type="ECO:0000256" key="1">
    <source>
        <dbReference type="ARBA" id="ARBA00004305"/>
    </source>
</evidence>
<accession>A0A0N0DWS8</accession>
<keyword evidence="6" id="KW-0809">Transit peptide</keyword>
<dbReference type="GO" id="GO:0042744">
    <property type="term" value="P:hydrogen peroxide catabolic process"/>
    <property type="evidence" value="ECO:0007669"/>
    <property type="project" value="TreeGrafter"/>
</dbReference>
<evidence type="ECO:0000313" key="16">
    <source>
        <dbReference type="EMBL" id="KPA81982.1"/>
    </source>
</evidence>
<evidence type="ECO:0000256" key="14">
    <source>
        <dbReference type="SAM" id="Phobius"/>
    </source>
</evidence>
<organism evidence="16 17">
    <name type="scientific">Leptomonas pyrrhocoris</name>
    <name type="common">Firebug parasite</name>
    <dbReference type="NCBI Taxonomy" id="157538"/>
    <lineage>
        <taxon>Eukaryota</taxon>
        <taxon>Discoba</taxon>
        <taxon>Euglenozoa</taxon>
        <taxon>Kinetoplastea</taxon>
        <taxon>Metakinetoplastina</taxon>
        <taxon>Trypanosomatida</taxon>
        <taxon>Trypanosomatidae</taxon>
        <taxon>Leishmaniinae</taxon>
        <taxon>Leptomonas</taxon>
    </lineage>
</organism>
<dbReference type="PeroxiBase" id="14313">
    <property type="entry name" value="LpyrAPx-CcP1"/>
</dbReference>
<comment type="similarity">
    <text evidence="13">Belongs to the peroxidase family.</text>
</comment>
<dbReference type="OMA" id="GAWVNNP"/>
<dbReference type="PRINTS" id="PR00459">
    <property type="entry name" value="ASPEROXIDASE"/>
</dbReference>
<comment type="subcellular location">
    <subcellularLocation>
        <location evidence="2">Mitochondrion intermembrane space</location>
    </subcellularLocation>
    <subcellularLocation>
        <location evidence="1">Mitochondrion matrix</location>
    </subcellularLocation>
</comment>
<dbReference type="Pfam" id="PF00141">
    <property type="entry name" value="peroxidase"/>
    <property type="match status" value="1"/>
</dbReference>
<dbReference type="GO" id="GO:0005759">
    <property type="term" value="C:mitochondrial matrix"/>
    <property type="evidence" value="ECO:0007669"/>
    <property type="project" value="UniProtKB-SubCell"/>
</dbReference>
<dbReference type="FunFam" id="1.10.420.10:FF:000009">
    <property type="entry name" value="Ascorbate peroxidase"/>
    <property type="match status" value="1"/>
</dbReference>
<dbReference type="VEuPathDB" id="TriTrypDB:LpyrH10_05_0250"/>
<keyword evidence="8" id="KW-0408">Iron</keyword>
<dbReference type="OrthoDB" id="2859658at2759"/>
<comment type="catalytic activity">
    <reaction evidence="12">
        <text>2 Fe(II)-[cytochrome c] + H2O2 + 2 H(+) = 2 Fe(III)-[cytochrome c] + 2 H2O</text>
        <dbReference type="Rhea" id="RHEA:16581"/>
        <dbReference type="Rhea" id="RHEA-COMP:10350"/>
        <dbReference type="Rhea" id="RHEA-COMP:14399"/>
        <dbReference type="ChEBI" id="CHEBI:15377"/>
        <dbReference type="ChEBI" id="CHEBI:15378"/>
        <dbReference type="ChEBI" id="CHEBI:16240"/>
        <dbReference type="ChEBI" id="CHEBI:29033"/>
        <dbReference type="ChEBI" id="CHEBI:29034"/>
        <dbReference type="EC" id="1.11.1.5"/>
    </reaction>
</comment>
<dbReference type="Gene3D" id="1.10.520.10">
    <property type="match status" value="1"/>
</dbReference>
<sequence>MFKFATVRLGQRLLPRALPRFSTGARRVTGLFVGVAGGTVVGGATFVFCAPWGSRVEEPPFDIRALRADIENLISNNLPLGPSLVRLAWHEAGSYDCQKKDGSPNSASMRFKPECFYSGNNGLDVPRKALEPLKKKYPQISYADLWVLASYVAIEYMGGPQIPFSWGRVDAKDGSVCGPDGRLPDAAQTQKHVRNVFTRLGFNDQETVALIGAHTCGVCHQDYSGFVGPWTHDANGFDNSFFTTLLDEEWEVNPNVEQLQMMDRTTKKLMMLPSDIALLLDPKYHKYVEMYAKDNDRFNSDFAKAFKKLTELGTKNLHNAPAPQRE</sequence>
<dbReference type="PANTHER" id="PTHR31356">
    <property type="entry name" value="THYLAKOID LUMENAL 29 KDA PROTEIN, CHLOROPLASTIC-RELATED"/>
    <property type="match status" value="1"/>
</dbReference>
<keyword evidence="14" id="KW-0812">Transmembrane</keyword>
<keyword evidence="17" id="KW-1185">Reference proteome</keyword>
<evidence type="ECO:0000256" key="10">
    <source>
        <dbReference type="ARBA" id="ARBA00039063"/>
    </source>
</evidence>
<dbReference type="EC" id="1.11.1.5" evidence="10"/>
<evidence type="ECO:0000256" key="9">
    <source>
        <dbReference type="ARBA" id="ARBA00023128"/>
    </source>
</evidence>
<feature type="domain" description="Plant heme peroxidase family profile" evidence="15">
    <location>
        <begin position="66"/>
        <end position="326"/>
    </location>
</feature>
<evidence type="ECO:0000313" key="17">
    <source>
        <dbReference type="Proteomes" id="UP000037923"/>
    </source>
</evidence>
<keyword evidence="14" id="KW-0472">Membrane</keyword>
<dbReference type="GO" id="GO:0034599">
    <property type="term" value="P:cellular response to oxidative stress"/>
    <property type="evidence" value="ECO:0007669"/>
    <property type="project" value="InterPro"/>
</dbReference>
<evidence type="ECO:0000256" key="7">
    <source>
        <dbReference type="ARBA" id="ARBA00023002"/>
    </source>
</evidence>
<dbReference type="PANTHER" id="PTHR31356:SF58">
    <property type="entry name" value="CYTOCHROME C PEROXIDASE, MITOCHONDRIAL"/>
    <property type="match status" value="1"/>
</dbReference>
<dbReference type="InterPro" id="IPR002207">
    <property type="entry name" value="Peroxidase_I"/>
</dbReference>
<dbReference type="GO" id="GO:0004130">
    <property type="term" value="F:cytochrome-c peroxidase activity"/>
    <property type="evidence" value="ECO:0007669"/>
    <property type="project" value="UniProtKB-EC"/>
</dbReference>
<gene>
    <name evidence="16" type="ORF">ABB37_03165</name>
</gene>
<dbReference type="RefSeq" id="XP_015660421.1">
    <property type="nucleotide sequence ID" value="XM_015800414.1"/>
</dbReference>
<name>A0A0N0DWS8_LEPPY</name>
<evidence type="ECO:0000256" key="12">
    <source>
        <dbReference type="ARBA" id="ARBA00049265"/>
    </source>
</evidence>